<feature type="domain" description="TtsA-like Glycoside hydrolase family 108" evidence="1">
    <location>
        <begin position="10"/>
        <end position="93"/>
    </location>
</feature>
<gene>
    <name evidence="2" type="ORF">UFOVP735_73</name>
</gene>
<dbReference type="CDD" id="cd13926">
    <property type="entry name" value="N-acetylmuramidase_GH108"/>
    <property type="match status" value="1"/>
</dbReference>
<dbReference type="EMBL" id="LR798334">
    <property type="protein sequence ID" value="CAB5224417.1"/>
    <property type="molecule type" value="Genomic_DNA"/>
</dbReference>
<accession>A0A6J7X5M7</accession>
<proteinExistence type="predicted"/>
<protein>
    <submittedName>
        <fullName evidence="2">ZliS Lysozyme family protein</fullName>
    </submittedName>
</protein>
<dbReference type="Pfam" id="PF05838">
    <property type="entry name" value="Glyco_hydro_108"/>
    <property type="match status" value="1"/>
</dbReference>
<reference evidence="2" key="1">
    <citation type="submission" date="2020-05" db="EMBL/GenBank/DDBJ databases">
        <authorList>
            <person name="Chiriac C."/>
            <person name="Salcher M."/>
            <person name="Ghai R."/>
            <person name="Kavagutti S V."/>
        </authorList>
    </citation>
    <scope>NUCLEOTIDE SEQUENCE</scope>
</reference>
<sequence length="169" mass="18703">MKENFKESLALILKHEGGYVDHPADPGGATMKGITLATFSHFKKKSMTKDELRAISDADVENIYKVGYWDAMRCDELPAGVDLLAFDMAVNKGVSRAARLLQQAAGVRDDGVLGPRSMEAIGKMPVKELIAKVSEGRRDFYRGLKTFSVFGRGWLRRVDETEKEALHAA</sequence>
<dbReference type="InterPro" id="IPR008565">
    <property type="entry name" value="TtsA-like_GH18_dom"/>
</dbReference>
<organism evidence="2">
    <name type="scientific">uncultured Caudovirales phage</name>
    <dbReference type="NCBI Taxonomy" id="2100421"/>
    <lineage>
        <taxon>Viruses</taxon>
        <taxon>Duplodnaviria</taxon>
        <taxon>Heunggongvirae</taxon>
        <taxon>Uroviricota</taxon>
        <taxon>Caudoviricetes</taxon>
        <taxon>Peduoviridae</taxon>
        <taxon>Maltschvirus</taxon>
        <taxon>Maltschvirus maltsch</taxon>
    </lineage>
</organism>
<evidence type="ECO:0000259" key="1">
    <source>
        <dbReference type="Pfam" id="PF05838"/>
    </source>
</evidence>
<name>A0A6J7X5M7_9CAUD</name>
<dbReference type="SUPFAM" id="SSF53955">
    <property type="entry name" value="Lysozyme-like"/>
    <property type="match status" value="1"/>
</dbReference>
<dbReference type="Gene3D" id="1.20.141.10">
    <property type="entry name" value="Chitosanase, subunit A, domain 1"/>
    <property type="match status" value="1"/>
</dbReference>
<evidence type="ECO:0000313" key="2">
    <source>
        <dbReference type="EMBL" id="CAB5224417.1"/>
    </source>
</evidence>
<dbReference type="InterPro" id="IPR023346">
    <property type="entry name" value="Lysozyme-like_dom_sf"/>
</dbReference>